<dbReference type="Pfam" id="PF01795">
    <property type="entry name" value="Methyltransf_5"/>
    <property type="match status" value="1"/>
</dbReference>
<dbReference type="AlphaFoldDB" id="A0A4P9YGK6"/>
<evidence type="ECO:0000256" key="2">
    <source>
        <dbReference type="ARBA" id="ARBA00022603"/>
    </source>
</evidence>
<keyword evidence="3" id="KW-0808">Transferase</keyword>
<dbReference type="GO" id="GO:0070475">
    <property type="term" value="P:rRNA base methylation"/>
    <property type="evidence" value="ECO:0007669"/>
    <property type="project" value="TreeGrafter"/>
</dbReference>
<dbReference type="InterPro" id="IPR002903">
    <property type="entry name" value="RsmH"/>
</dbReference>
<evidence type="ECO:0000256" key="4">
    <source>
        <dbReference type="ARBA" id="ARBA00022691"/>
    </source>
</evidence>
<dbReference type="InterPro" id="IPR023397">
    <property type="entry name" value="SAM-dep_MeTrfase_MraW_recog"/>
</dbReference>
<organism evidence="5 6">
    <name type="scientific">Rozella allomycis (strain CSF55)</name>
    <dbReference type="NCBI Taxonomy" id="988480"/>
    <lineage>
        <taxon>Eukaryota</taxon>
        <taxon>Fungi</taxon>
        <taxon>Fungi incertae sedis</taxon>
        <taxon>Cryptomycota</taxon>
        <taxon>Cryptomycota incertae sedis</taxon>
        <taxon>Rozella</taxon>
    </lineage>
</organism>
<dbReference type="GO" id="GO:0071424">
    <property type="term" value="F:rRNA (cytosine-N4-)-methyltransferase activity"/>
    <property type="evidence" value="ECO:0007669"/>
    <property type="project" value="TreeGrafter"/>
</dbReference>
<dbReference type="SUPFAM" id="SSF53335">
    <property type="entry name" value="S-adenosyl-L-methionine-dependent methyltransferases"/>
    <property type="match status" value="1"/>
</dbReference>
<dbReference type="EMBL" id="ML005406">
    <property type="protein sequence ID" value="RKP18637.1"/>
    <property type="molecule type" value="Genomic_DNA"/>
</dbReference>
<sequence length="197" mass="22326">MSCVPSPRHVAVLLEESLMAIKSQFPAGPKILLDATYGCGNFSKAILGNTKVTTKLDVFKRTRIIACDRDPKAIKLALNVESYNAHKVVPCFTKFSELYQNSPEKEVDVVMMDIGFSSMQVDQEDRGFSYLKDGPLDMRFGQYELVHELFTPSDWLRITGRKNTGEEDMKAEDVINRFSESELITIFTKVSIFHPFD</sequence>
<reference evidence="6" key="1">
    <citation type="journal article" date="2018" name="Nat. Microbiol.">
        <title>Leveraging single-cell genomics to expand the fungal tree of life.</title>
        <authorList>
            <person name="Ahrendt S.R."/>
            <person name="Quandt C.A."/>
            <person name="Ciobanu D."/>
            <person name="Clum A."/>
            <person name="Salamov A."/>
            <person name="Andreopoulos B."/>
            <person name="Cheng J.F."/>
            <person name="Woyke T."/>
            <person name="Pelin A."/>
            <person name="Henrissat B."/>
            <person name="Reynolds N.K."/>
            <person name="Benny G.L."/>
            <person name="Smith M.E."/>
            <person name="James T.Y."/>
            <person name="Grigoriev I.V."/>
        </authorList>
    </citation>
    <scope>NUCLEOTIDE SEQUENCE [LARGE SCALE GENOMIC DNA]</scope>
    <source>
        <strain evidence="6">CSF55</strain>
    </source>
</reference>
<dbReference type="Gene3D" id="3.40.50.150">
    <property type="entry name" value="Vaccinia Virus protein VP39"/>
    <property type="match status" value="1"/>
</dbReference>
<gene>
    <name evidence="5" type="ORF">ROZALSC1DRAFT_29695</name>
</gene>
<proteinExistence type="inferred from homology"/>
<name>A0A4P9YGK6_ROZAC</name>
<dbReference type="PANTHER" id="PTHR11265:SF0">
    <property type="entry name" value="12S RRNA N4-METHYLCYTIDINE METHYLTRANSFERASE"/>
    <property type="match status" value="1"/>
</dbReference>
<dbReference type="PANTHER" id="PTHR11265">
    <property type="entry name" value="S-ADENOSYL-METHYLTRANSFERASE MRAW"/>
    <property type="match status" value="1"/>
</dbReference>
<protein>
    <recommendedName>
        <fullName evidence="7">S-adenosyl-L-methionine-dependent methyltransferase</fullName>
    </recommendedName>
</protein>
<evidence type="ECO:0000313" key="6">
    <source>
        <dbReference type="Proteomes" id="UP000281549"/>
    </source>
</evidence>
<dbReference type="Proteomes" id="UP000281549">
    <property type="component" value="Unassembled WGS sequence"/>
</dbReference>
<comment type="similarity">
    <text evidence="1">Belongs to the methyltransferase superfamily. RsmH family.</text>
</comment>
<evidence type="ECO:0008006" key="7">
    <source>
        <dbReference type="Google" id="ProtNLM"/>
    </source>
</evidence>
<keyword evidence="2" id="KW-0489">Methyltransferase</keyword>
<evidence type="ECO:0000256" key="1">
    <source>
        <dbReference type="ARBA" id="ARBA00010396"/>
    </source>
</evidence>
<dbReference type="SUPFAM" id="SSF81799">
    <property type="entry name" value="Putative methyltransferase TM0872, insert domain"/>
    <property type="match status" value="1"/>
</dbReference>
<keyword evidence="4" id="KW-0949">S-adenosyl-L-methionine</keyword>
<accession>A0A4P9YGK6</accession>
<evidence type="ECO:0000313" key="5">
    <source>
        <dbReference type="EMBL" id="RKP18637.1"/>
    </source>
</evidence>
<evidence type="ECO:0000256" key="3">
    <source>
        <dbReference type="ARBA" id="ARBA00022679"/>
    </source>
</evidence>
<dbReference type="InterPro" id="IPR029063">
    <property type="entry name" value="SAM-dependent_MTases_sf"/>
</dbReference>